<evidence type="ECO:0008006" key="4">
    <source>
        <dbReference type="Google" id="ProtNLM"/>
    </source>
</evidence>
<evidence type="ECO:0000256" key="1">
    <source>
        <dbReference type="SAM" id="MobiDB-lite"/>
    </source>
</evidence>
<evidence type="ECO:0000313" key="3">
    <source>
        <dbReference type="Proteomes" id="UP001235664"/>
    </source>
</evidence>
<dbReference type="RefSeq" id="WP_305929008.1">
    <property type="nucleotide sequence ID" value="NZ_JAVAIL010000001.1"/>
</dbReference>
<dbReference type="EMBL" id="JAVAIL010000001">
    <property type="protein sequence ID" value="MDP4538897.1"/>
    <property type="molecule type" value="Genomic_DNA"/>
</dbReference>
<comment type="caution">
    <text evidence="2">The sequence shown here is derived from an EMBL/GenBank/DDBJ whole genome shotgun (WGS) entry which is preliminary data.</text>
</comment>
<protein>
    <recommendedName>
        <fullName evidence="4">Cell division protein FtsL</fullName>
    </recommendedName>
</protein>
<accession>A0ABT9H6F8</accession>
<gene>
    <name evidence="2" type="ORF">Q9K01_04570</name>
</gene>
<reference evidence="2 3" key="1">
    <citation type="submission" date="2023-08" db="EMBL/GenBank/DDBJ databases">
        <title>genomic of DY56.</title>
        <authorList>
            <person name="Wang Y."/>
        </authorList>
    </citation>
    <scope>NUCLEOTIDE SEQUENCE [LARGE SCALE GENOMIC DNA]</scope>
    <source>
        <strain evidence="2 3">DY56-A-20</strain>
    </source>
</reference>
<keyword evidence="3" id="KW-1185">Reference proteome</keyword>
<evidence type="ECO:0000313" key="2">
    <source>
        <dbReference type="EMBL" id="MDP4538897.1"/>
    </source>
</evidence>
<organism evidence="2 3">
    <name type="scientific">Qipengyuania benthica</name>
    <dbReference type="NCBI Taxonomy" id="3067651"/>
    <lineage>
        <taxon>Bacteria</taxon>
        <taxon>Pseudomonadati</taxon>
        <taxon>Pseudomonadota</taxon>
        <taxon>Alphaproteobacteria</taxon>
        <taxon>Sphingomonadales</taxon>
        <taxon>Erythrobacteraceae</taxon>
        <taxon>Qipengyuania</taxon>
    </lineage>
</organism>
<sequence length="182" mass="19589">MASRPTQVRPGSRIRQIGWALVLGLCVAIFLALTFKVNAVKSEVRLTERKIIAMERETLMLETEFQTRSSQRQLATWNAVEFGYVAPSAHHFLDGERQLASLGLPRGLDAPDPIRVARSEPAVEKEGLFAEWVSPVAAAELDGGSGENEATLAADLSDNGGSLAQRLARSSSGSSRLSDAGQ</sequence>
<name>A0ABT9H6F8_9SPHN</name>
<proteinExistence type="predicted"/>
<dbReference type="Proteomes" id="UP001235664">
    <property type="component" value="Unassembled WGS sequence"/>
</dbReference>
<feature type="region of interest" description="Disordered" evidence="1">
    <location>
        <begin position="163"/>
        <end position="182"/>
    </location>
</feature>